<reference evidence="2 3" key="1">
    <citation type="submission" date="2014-06" db="EMBL/GenBank/DDBJ databases">
        <title>Functional and comparative genomic analyses of the Drosophila gut microbiota identify candidate symbiosis factors.</title>
        <authorList>
            <person name="Newell P.D."/>
            <person name="Chaston J.M."/>
            <person name="Douglas A.E."/>
        </authorList>
    </citation>
    <scope>NUCLEOTIDE SEQUENCE [LARGE SCALE GENOMIC DNA]</scope>
    <source>
        <strain evidence="2 3">DmCS_006</strain>
    </source>
</reference>
<evidence type="ECO:0000313" key="3">
    <source>
        <dbReference type="Proteomes" id="UP000029448"/>
    </source>
</evidence>
<keyword evidence="3" id="KW-1185">Reference proteome</keyword>
<accession>A0A094YTP8</accession>
<feature type="compositionally biased region" description="Basic residues" evidence="1">
    <location>
        <begin position="575"/>
        <end position="584"/>
    </location>
</feature>
<evidence type="ECO:0000256" key="1">
    <source>
        <dbReference type="SAM" id="MobiDB-lite"/>
    </source>
</evidence>
<dbReference type="PATRIC" id="fig|104102.7.peg.1000"/>
<name>A0A094YTP8_9PROT</name>
<evidence type="ECO:0000313" key="2">
    <source>
        <dbReference type="EMBL" id="KGB24757.1"/>
    </source>
</evidence>
<feature type="region of interest" description="Disordered" evidence="1">
    <location>
        <begin position="298"/>
        <end position="348"/>
    </location>
</feature>
<feature type="region of interest" description="Disordered" evidence="1">
    <location>
        <begin position="460"/>
        <end position="592"/>
    </location>
</feature>
<proteinExistence type="predicted"/>
<feature type="compositionally biased region" description="Basic and acidic residues" evidence="1">
    <location>
        <begin position="540"/>
        <end position="551"/>
    </location>
</feature>
<comment type="caution">
    <text evidence="2">The sequence shown here is derived from an EMBL/GenBank/DDBJ whole genome shotgun (WGS) entry which is preliminary data.</text>
</comment>
<feature type="compositionally biased region" description="Low complexity" evidence="1">
    <location>
        <begin position="327"/>
        <end position="344"/>
    </location>
</feature>
<dbReference type="EMBL" id="JOKM01000029">
    <property type="protein sequence ID" value="KGB24757.1"/>
    <property type="molecule type" value="Genomic_DNA"/>
</dbReference>
<sequence>MRTPIDPIHHCEGRTLQLIIQPAPDQFADDGMGGFLGGQHPRGLRALDALLGETTVDPFDDVVALTHLTQRGLRVFLQRPPTRPDLLRQPQAFQAPETAHLEYLERIGPAIGRGTHVDDPVLICIALKLAVKLRPAIRLDLTFDGTPDLDVIAHTKLAGHEFLRTTTHAFTDVIARDYQVLAVLRLAAHDDMDMGMFGVPVINRRPVELRAEIMLSLHHKIAREALQVRHFHRIIWRDDETKMVTVIGTALGEGFGIDFVLFRAEHLCLRAVLRDALAAQITQVGRQRCGPRAVLHHAGLDHHPTRSGGQKPVGMRARDTATPEGRATTSSSSLTSPPHAPSTLGCRQGLRDKGTCTLGARGTDASGTNPEIVVILHANARDVREMAVNRQKREPAGFKAPRTSQRVPKIRRNPPQNHPQPCRTSRLLSCLYATPSPSVLLCPSKPGRGNEAGASMHHAVMVHPSSRPKRRDPMVKPMEQGSRRSSSSHSLKPAQDRRTASRWKCARLAKPSAVDEEMSKQRCPPSDVRPQSRKPASRRAAVDRSPDARHSVRDRRYRRPETRRPRSGRAASADRRRRRRCCHAGRKDQRRD</sequence>
<gene>
    <name evidence="2" type="ORF">AtDm6_1006</name>
</gene>
<dbReference type="AlphaFoldDB" id="A0A094YTP8"/>
<dbReference type="Proteomes" id="UP000029448">
    <property type="component" value="Unassembled WGS sequence"/>
</dbReference>
<feature type="region of interest" description="Disordered" evidence="1">
    <location>
        <begin position="389"/>
        <end position="423"/>
    </location>
</feature>
<protein>
    <submittedName>
        <fullName evidence="2">Uncharacterized protein</fullName>
    </submittedName>
</protein>
<organism evidence="2 3">
    <name type="scientific">Acetobacter tropicalis</name>
    <dbReference type="NCBI Taxonomy" id="104102"/>
    <lineage>
        <taxon>Bacteria</taxon>
        <taxon>Pseudomonadati</taxon>
        <taxon>Pseudomonadota</taxon>
        <taxon>Alphaproteobacteria</taxon>
        <taxon>Acetobacterales</taxon>
        <taxon>Acetobacteraceae</taxon>
        <taxon>Acetobacter</taxon>
    </lineage>
</organism>